<evidence type="ECO:0000313" key="2">
    <source>
        <dbReference type="Proteomes" id="UP001247805"/>
    </source>
</evidence>
<gene>
    <name evidence="1" type="ORF">RS130_12400</name>
</gene>
<sequence length="342" mass="38613">MLNKENNTSYTISVDLLVSAIAGQSNHKPSLYQQAKFYFETADANKAKLQLITDKIAKLKSELPHCSDTKAKLNANRIGKLEWDLDNETSLQQAARLKRLNNAISICMDILSLTEGDDFEETQKKSAKFLTTMALFSPGKGPHLAELHQSLKPAYKAVLSLRMLDKLMLNGMVKNTYMLREYSEAHRYIPESASNICYTQGVIIPIMLAAIFQDVGLQHPELGRLLDGEEGNKDRFRLLDLEERQKMLDLNYQFTIDYLVNGLGCQIADVGSKDEILAFSDAESKRLKFQLALVEGANLNKLGTSEIIKIPQIYASVIFSTKKRFFEKNVNHRIYFNCTTGD</sequence>
<proteinExistence type="predicted"/>
<dbReference type="RefSeq" id="WP_316026200.1">
    <property type="nucleotide sequence ID" value="NZ_JAWDIO010000002.1"/>
</dbReference>
<evidence type="ECO:0008006" key="3">
    <source>
        <dbReference type="Google" id="ProtNLM"/>
    </source>
</evidence>
<accession>A0ABU3SX71</accession>
<reference evidence="1 2" key="1">
    <citation type="submission" date="2023-10" db="EMBL/GenBank/DDBJ databases">
        <title>Glaciecola aquimarina strain GGW-M5 nov., isolated from a coastal seawater.</title>
        <authorList>
            <person name="Bayburt H."/>
            <person name="Kim J.M."/>
            <person name="Choi B.J."/>
            <person name="Jeon C.O."/>
        </authorList>
    </citation>
    <scope>NUCLEOTIDE SEQUENCE [LARGE SCALE GENOMIC DNA]</scope>
    <source>
        <strain evidence="1 2">KCTC 32108</strain>
    </source>
</reference>
<keyword evidence="2" id="KW-1185">Reference proteome</keyword>
<comment type="caution">
    <text evidence="1">The sequence shown here is derived from an EMBL/GenBank/DDBJ whole genome shotgun (WGS) entry which is preliminary data.</text>
</comment>
<dbReference type="Proteomes" id="UP001247805">
    <property type="component" value="Unassembled WGS sequence"/>
</dbReference>
<evidence type="ECO:0000313" key="1">
    <source>
        <dbReference type="EMBL" id="MDU0354614.1"/>
    </source>
</evidence>
<dbReference type="EMBL" id="JAWDIO010000002">
    <property type="protein sequence ID" value="MDU0354614.1"/>
    <property type="molecule type" value="Genomic_DNA"/>
</dbReference>
<protein>
    <recommendedName>
        <fullName evidence="3">HDOD domain-containing protein</fullName>
    </recommendedName>
</protein>
<organism evidence="1 2">
    <name type="scientific">Paraglaciecola aquimarina</name>
    <dbReference type="NCBI Taxonomy" id="1235557"/>
    <lineage>
        <taxon>Bacteria</taxon>
        <taxon>Pseudomonadati</taxon>
        <taxon>Pseudomonadota</taxon>
        <taxon>Gammaproteobacteria</taxon>
        <taxon>Alteromonadales</taxon>
        <taxon>Alteromonadaceae</taxon>
        <taxon>Paraglaciecola</taxon>
    </lineage>
</organism>
<name>A0ABU3SX71_9ALTE</name>